<dbReference type="InterPro" id="IPR022418">
    <property type="entry name" value="Porphobilinogen_deaminase_C"/>
</dbReference>
<dbReference type="InterPro" id="IPR022417">
    <property type="entry name" value="Porphobilin_deaminase_N"/>
</dbReference>
<dbReference type="GO" id="GO:0005737">
    <property type="term" value="C:cytoplasm"/>
    <property type="evidence" value="ECO:0007669"/>
    <property type="project" value="TreeGrafter"/>
</dbReference>
<feature type="domain" description="Porphobilinogen deaminase N-terminal" evidence="6">
    <location>
        <begin position="14"/>
        <end position="193"/>
    </location>
</feature>
<keyword evidence="5" id="KW-0627">Porphyrin biosynthesis</keyword>
<evidence type="ECO:0000256" key="2">
    <source>
        <dbReference type="ARBA" id="ARBA00005638"/>
    </source>
</evidence>
<dbReference type="STRING" id="37360.A0A0G4J1R7"/>
<evidence type="ECO:0000256" key="5">
    <source>
        <dbReference type="ARBA" id="ARBA00023244"/>
    </source>
</evidence>
<evidence type="ECO:0000313" key="8">
    <source>
        <dbReference type="EMBL" id="CEP01216.1"/>
    </source>
</evidence>
<evidence type="ECO:0000256" key="4">
    <source>
        <dbReference type="ARBA" id="ARBA00022679"/>
    </source>
</evidence>
<dbReference type="SUPFAM" id="SSF53850">
    <property type="entry name" value="Periplasmic binding protein-like II"/>
    <property type="match status" value="1"/>
</dbReference>
<evidence type="ECO:0000259" key="7">
    <source>
        <dbReference type="Pfam" id="PF03900"/>
    </source>
</evidence>
<dbReference type="Pfam" id="PF01379">
    <property type="entry name" value="Porphobil_deam"/>
    <property type="match status" value="1"/>
</dbReference>
<dbReference type="InterPro" id="IPR036803">
    <property type="entry name" value="Porphobilinogen_deaminase_C_sf"/>
</dbReference>
<keyword evidence="4" id="KW-0808">Transferase</keyword>
<accession>A0A0G4J1R7</accession>
<dbReference type="EC" id="2.5.1.61" evidence="3"/>
<dbReference type="PANTHER" id="PTHR11557:SF0">
    <property type="entry name" value="PORPHOBILINOGEN DEAMINASE"/>
    <property type="match status" value="1"/>
</dbReference>
<keyword evidence="9" id="KW-1185">Reference proteome</keyword>
<sequence>MLCGAVHPAASEAAYPLLGITSEADANLTQPLHAFATVGVFTAALDRALLSGQVDLAVHSLKDLPTCIAPGLRLAAVLRRTHRHDVLVVGPSLRAANALDEFPDGARIGTSSLRRQATLRRLHGGLTLQDLRGNIGTRLASLSDGRLDAIVMAEAALQRLELSSHHKTLGLPGGYYAPGQGAIAVVVRDADLDLCSAIRDALNDAQTELECAAERALLRTVEGGCRLPVAVRCSYDDEHDVMTVDGQVLSIDGSQCVTASVADRIERSTAQADQLGTRLARILLDGGAQAIIERIKQCQTVQRP</sequence>
<dbReference type="EMBL" id="CDSF01000112">
    <property type="protein sequence ID" value="CEP01216.1"/>
    <property type="molecule type" value="Genomic_DNA"/>
</dbReference>
<gene>
    <name evidence="8" type="ORF">PBRA_001822</name>
</gene>
<dbReference type="NCBIfam" id="TIGR00212">
    <property type="entry name" value="hemC"/>
    <property type="match status" value="1"/>
</dbReference>
<comment type="similarity">
    <text evidence="2">Belongs to the HMBS family.</text>
</comment>
<name>A0A0G4J1R7_PLABS</name>
<evidence type="ECO:0000313" key="9">
    <source>
        <dbReference type="Proteomes" id="UP000039324"/>
    </source>
</evidence>
<dbReference type="Proteomes" id="UP000039324">
    <property type="component" value="Unassembled WGS sequence"/>
</dbReference>
<dbReference type="GO" id="GO:0006783">
    <property type="term" value="P:heme biosynthetic process"/>
    <property type="evidence" value="ECO:0007669"/>
    <property type="project" value="TreeGrafter"/>
</dbReference>
<dbReference type="FunFam" id="3.40.190.10:FF:000005">
    <property type="entry name" value="Porphobilinogen deaminase"/>
    <property type="match status" value="1"/>
</dbReference>
<dbReference type="OMA" id="LWQANHI"/>
<dbReference type="InterPro" id="IPR000860">
    <property type="entry name" value="HemC"/>
</dbReference>
<dbReference type="Pfam" id="PF03900">
    <property type="entry name" value="Porphobil_deamC"/>
    <property type="match status" value="1"/>
</dbReference>
<feature type="domain" description="Porphobilinogen deaminase C-terminal" evidence="7">
    <location>
        <begin position="209"/>
        <end position="284"/>
    </location>
</feature>
<organism evidence="8 9">
    <name type="scientific">Plasmodiophora brassicae</name>
    <name type="common">Clubroot disease agent</name>
    <dbReference type="NCBI Taxonomy" id="37360"/>
    <lineage>
        <taxon>Eukaryota</taxon>
        <taxon>Sar</taxon>
        <taxon>Rhizaria</taxon>
        <taxon>Endomyxa</taxon>
        <taxon>Phytomyxea</taxon>
        <taxon>Plasmodiophorida</taxon>
        <taxon>Plasmodiophoridae</taxon>
        <taxon>Plasmodiophora</taxon>
    </lineage>
</organism>
<dbReference type="GO" id="GO:0004418">
    <property type="term" value="F:hydroxymethylbilane synthase activity"/>
    <property type="evidence" value="ECO:0007669"/>
    <property type="project" value="UniProtKB-EC"/>
</dbReference>
<dbReference type="Gene3D" id="3.40.190.10">
    <property type="entry name" value="Periplasmic binding protein-like II"/>
    <property type="match status" value="2"/>
</dbReference>
<dbReference type="Gene3D" id="3.30.160.40">
    <property type="entry name" value="Porphobilinogen deaminase, C-terminal domain"/>
    <property type="match status" value="1"/>
</dbReference>
<dbReference type="SUPFAM" id="SSF54782">
    <property type="entry name" value="Porphobilinogen deaminase (hydroxymethylbilane synthase), C-terminal domain"/>
    <property type="match status" value="1"/>
</dbReference>
<dbReference type="PIRSF" id="PIRSF001438">
    <property type="entry name" value="4pyrrol_synth_OHMeBilane_synth"/>
    <property type="match status" value="1"/>
</dbReference>
<evidence type="ECO:0000256" key="1">
    <source>
        <dbReference type="ARBA" id="ARBA00001916"/>
    </source>
</evidence>
<dbReference type="OrthoDB" id="564646at2759"/>
<reference evidence="8 9" key="1">
    <citation type="submission" date="2015-02" db="EMBL/GenBank/DDBJ databases">
        <authorList>
            <person name="Chooi Y.-H."/>
        </authorList>
    </citation>
    <scope>NUCLEOTIDE SEQUENCE [LARGE SCALE GENOMIC DNA]</scope>
    <source>
        <strain evidence="8">E3</strain>
    </source>
</reference>
<dbReference type="PRINTS" id="PR00151">
    <property type="entry name" value="PORPHBDMNASE"/>
</dbReference>
<proteinExistence type="inferred from homology"/>
<dbReference type="PANTHER" id="PTHR11557">
    <property type="entry name" value="PORPHOBILINOGEN DEAMINASE"/>
    <property type="match status" value="1"/>
</dbReference>
<dbReference type="AlphaFoldDB" id="A0A0G4J1R7"/>
<evidence type="ECO:0000256" key="3">
    <source>
        <dbReference type="ARBA" id="ARBA00012655"/>
    </source>
</evidence>
<comment type="cofactor">
    <cofactor evidence="1">
        <name>dipyrromethane</name>
        <dbReference type="ChEBI" id="CHEBI:60342"/>
    </cofactor>
</comment>
<protein>
    <recommendedName>
        <fullName evidence="3">hydroxymethylbilane synthase</fullName>
        <ecNumber evidence="3">2.5.1.61</ecNumber>
    </recommendedName>
</protein>
<evidence type="ECO:0000259" key="6">
    <source>
        <dbReference type="Pfam" id="PF01379"/>
    </source>
</evidence>